<feature type="compositionally biased region" description="Basic and acidic residues" evidence="2">
    <location>
        <begin position="233"/>
        <end position="244"/>
    </location>
</feature>
<dbReference type="EMBL" id="LVVM01005870">
    <property type="protein sequence ID" value="OJA09578.1"/>
    <property type="molecule type" value="Genomic_DNA"/>
</dbReference>
<feature type="transmembrane region" description="Helical" evidence="3">
    <location>
        <begin position="147"/>
        <end position="168"/>
    </location>
</feature>
<feature type="region of interest" description="Disordered" evidence="2">
    <location>
        <begin position="432"/>
        <end position="459"/>
    </location>
</feature>
<dbReference type="PANTHER" id="PTHR31560">
    <property type="entry name" value="UPF0652 PROTEIN C16A11.03C-RELATED"/>
    <property type="match status" value="1"/>
</dbReference>
<dbReference type="Pfam" id="PF12400">
    <property type="entry name" value="STIMATE"/>
    <property type="match status" value="1"/>
</dbReference>
<dbReference type="CDD" id="cd20208">
    <property type="entry name" value="Bbox1_DUF2009"/>
    <property type="match status" value="1"/>
</dbReference>
<comment type="caution">
    <text evidence="5">The sequence shown here is derived from an EMBL/GenBank/DDBJ whole genome shotgun (WGS) entry which is preliminary data.</text>
</comment>
<feature type="compositionally biased region" description="Polar residues" evidence="2">
    <location>
        <begin position="286"/>
        <end position="303"/>
    </location>
</feature>
<dbReference type="PANTHER" id="PTHR31560:SF0">
    <property type="entry name" value="UPF0652 PROTEIN C22H10.08"/>
    <property type="match status" value="1"/>
</dbReference>
<dbReference type="AlphaFoldDB" id="A0A1J8QJG4"/>
<feature type="compositionally biased region" description="Basic and acidic residues" evidence="2">
    <location>
        <begin position="366"/>
        <end position="382"/>
    </location>
</feature>
<dbReference type="Pfam" id="PF09418">
    <property type="entry name" value="DUF2009"/>
    <property type="match status" value="1"/>
</dbReference>
<dbReference type="InterPro" id="IPR038446">
    <property type="entry name" value="CEBP_ZZ_sf"/>
</dbReference>
<dbReference type="GO" id="GO:0008270">
    <property type="term" value="F:zinc ion binding"/>
    <property type="evidence" value="ECO:0007669"/>
    <property type="project" value="UniProtKB-KW"/>
</dbReference>
<dbReference type="InterPro" id="IPR057668">
    <property type="entry name" value="E2_Ub-conjug_enz_C"/>
</dbReference>
<feature type="region of interest" description="Disordered" evidence="2">
    <location>
        <begin position="502"/>
        <end position="546"/>
    </location>
</feature>
<feature type="compositionally biased region" description="Acidic residues" evidence="2">
    <location>
        <begin position="537"/>
        <end position="546"/>
    </location>
</feature>
<feature type="transmembrane region" description="Helical" evidence="3">
    <location>
        <begin position="189"/>
        <end position="211"/>
    </location>
</feature>
<evidence type="ECO:0000313" key="5">
    <source>
        <dbReference type="EMBL" id="OJA09578.1"/>
    </source>
</evidence>
<keyword evidence="3" id="KW-1133">Transmembrane helix</keyword>
<keyword evidence="1" id="KW-0863">Zinc-finger</keyword>
<evidence type="ECO:0000313" key="6">
    <source>
        <dbReference type="Proteomes" id="UP000183567"/>
    </source>
</evidence>
<accession>A0A1J8QJG4</accession>
<dbReference type="InterPro" id="IPR018553">
    <property type="entry name" value="E2_Ub-conjug_enz"/>
</dbReference>
<dbReference type="Gene3D" id="4.10.640.40">
    <property type="entry name" value="Cytoplasmic polyadenylation element-binding protein, ZZ domain"/>
    <property type="match status" value="1"/>
</dbReference>
<dbReference type="InterPro" id="IPR000315">
    <property type="entry name" value="Znf_B-box"/>
</dbReference>
<feature type="domain" description="B box-type" evidence="4">
    <location>
        <begin position="464"/>
        <end position="510"/>
    </location>
</feature>
<dbReference type="PROSITE" id="PS50119">
    <property type="entry name" value="ZF_BBOX"/>
    <property type="match status" value="1"/>
</dbReference>
<keyword evidence="3" id="KW-0472">Membrane</keyword>
<feature type="region of interest" description="Disordered" evidence="2">
    <location>
        <begin position="221"/>
        <end position="382"/>
    </location>
</feature>
<sequence>MFPLPRLADDDFPLDRRSCQLLGPTALIVQALMGVLVILSLVYKRHREPHKRAWKIWLFDVYKQIFGQMFVHGVNVLISDLGSHHTAGNACTYYFLNVLVDTTLGVGIIYIVHHGLTYFLAKKLHLKGYESGQYGSPPSISFWARQAAVYVFSLTTMKILVVGLFAVWPGISKVGDWLLSWTAIGHGEAFQVIFVMGIFPIIMNILQFWLIDSIVKASSSSDVLPTDSTRTSDAQDREPLFRETDNDEDETHCDIENPRPLHLRIPTGDDENTIVGSEDTKGKYSGTASPLTIPQSTSSSTLASHDYPPTSVGTSSSHGSRSQHMYKRSPPPPLEIHTSHMPAINSPDPPRVPSVRSQQGETEGDAWERKDDAGRKGDEEKWTELPRDKACGSSLEIMAVNASSASVEATSPPAESKTSDTFTLENILGSNHDAVEHPRLKENDADGSTGPAEGWDEESVNRPASEGFCVECEDQPAQVMCDTCADNYCEVCFAAQHRKGSRKTHVAKPIPSGAKSKSKSAHNGVAEDASAKKNGEDHDDDVDMNDSDEELDRIVIESELYKPSASIQLLSAQPAIGSKVGEWFIDRAKYIPLRLTYSERKYLRLLDAALQVSEYTDKIDTIGYGLSKPKRIVHQIRELCAILSGLVLAADYKQGQELFTDRDFQSNSEFYQKIFELGRRHKIMNPDKMRTTYGKLIYLLQDSQSPDVTDMLSFSCVKPILTVYNILEDHSALDMLRDDLIIVATQEIYSEGRSRREVQRDIKNKERAIATLSSKYQRSGLSQEQVCQCIYSIGDNHAFLRTNRDPCEKMIMYLKEHFHPTQPKDVKSSLAIRSGKNGARLSHDHAKQYAYVLQSLTLWREILHDMFRLWSLAEQDLLAENVSYRLRDTGQGLNRVQAAPKTFRMMHTILHRAQQSVGSWVGSSAIHMGDHNVPNALMFIDKYSQIYRILLPICNTLSQIPSLADKPALRSYIEDDFGSIDNCVREILCDFFRHGFDGSGADNFFDAGSCIDGRLTSAWNWCAQLEKKRYFPVFLLTGFVGFDGDW</sequence>
<evidence type="ECO:0000259" key="4">
    <source>
        <dbReference type="PROSITE" id="PS50119"/>
    </source>
</evidence>
<dbReference type="InterPro" id="IPR022127">
    <property type="entry name" value="STIMATE/YPL162C"/>
</dbReference>
<dbReference type="OrthoDB" id="406045at2759"/>
<feature type="compositionally biased region" description="Basic and acidic residues" evidence="2">
    <location>
        <begin position="433"/>
        <end position="444"/>
    </location>
</feature>
<dbReference type="Proteomes" id="UP000183567">
    <property type="component" value="Unassembled WGS sequence"/>
</dbReference>
<feature type="transmembrane region" description="Helical" evidence="3">
    <location>
        <begin position="20"/>
        <end position="43"/>
    </location>
</feature>
<keyword evidence="1" id="KW-0479">Metal-binding</keyword>
<feature type="transmembrane region" description="Helical" evidence="3">
    <location>
        <begin position="93"/>
        <end position="112"/>
    </location>
</feature>
<organism evidence="5 6">
    <name type="scientific">Rhizopogon vesiculosus</name>
    <dbReference type="NCBI Taxonomy" id="180088"/>
    <lineage>
        <taxon>Eukaryota</taxon>
        <taxon>Fungi</taxon>
        <taxon>Dikarya</taxon>
        <taxon>Basidiomycota</taxon>
        <taxon>Agaricomycotina</taxon>
        <taxon>Agaricomycetes</taxon>
        <taxon>Agaricomycetidae</taxon>
        <taxon>Boletales</taxon>
        <taxon>Suillineae</taxon>
        <taxon>Rhizopogonaceae</taxon>
        <taxon>Rhizopogon</taxon>
    </lineage>
</organism>
<evidence type="ECO:0000256" key="2">
    <source>
        <dbReference type="SAM" id="MobiDB-lite"/>
    </source>
</evidence>
<reference evidence="5 6" key="1">
    <citation type="submission" date="2016-03" db="EMBL/GenBank/DDBJ databases">
        <title>Comparative genomics of the ectomycorrhizal sister species Rhizopogon vinicolor and Rhizopogon vesiculosus (Basidiomycota: Boletales) reveals a divergence of the mating type B locus.</title>
        <authorList>
            <person name="Mujic A.B."/>
            <person name="Kuo A."/>
            <person name="Tritt A."/>
            <person name="Lipzen A."/>
            <person name="Chen C."/>
            <person name="Johnson J."/>
            <person name="Sharma A."/>
            <person name="Barry K."/>
            <person name="Grigoriev I.V."/>
            <person name="Spatafora J.W."/>
        </authorList>
    </citation>
    <scope>NUCLEOTIDE SEQUENCE [LARGE SCALE GENOMIC DNA]</scope>
    <source>
        <strain evidence="5 6">AM-OR11-056</strain>
    </source>
</reference>
<evidence type="ECO:0000256" key="3">
    <source>
        <dbReference type="SAM" id="Phobius"/>
    </source>
</evidence>
<protein>
    <recommendedName>
        <fullName evidence="4">B box-type domain-containing protein</fullName>
    </recommendedName>
</protein>
<gene>
    <name evidence="5" type="ORF">AZE42_10072</name>
</gene>
<dbReference type="Pfam" id="PF22586">
    <property type="entry name" value="ANCHR-like_BBOX"/>
    <property type="match status" value="1"/>
</dbReference>
<keyword evidence="3" id="KW-0812">Transmembrane</keyword>
<feature type="compositionally biased region" description="Polar residues" evidence="2">
    <location>
        <begin position="221"/>
        <end position="232"/>
    </location>
</feature>
<evidence type="ECO:0000256" key="1">
    <source>
        <dbReference type="PROSITE-ProRule" id="PRU00024"/>
    </source>
</evidence>
<proteinExistence type="predicted"/>
<feature type="compositionally biased region" description="Low complexity" evidence="2">
    <location>
        <begin position="310"/>
        <end position="322"/>
    </location>
</feature>
<name>A0A1J8QJG4_9AGAM</name>
<keyword evidence="1" id="KW-0862">Zinc</keyword>
<keyword evidence="6" id="KW-1185">Reference proteome</keyword>